<organism evidence="8 9">
    <name type="scientific">Hydrogenophaga borbori</name>
    <dbReference type="NCBI Taxonomy" id="2294117"/>
    <lineage>
        <taxon>Bacteria</taxon>
        <taxon>Pseudomonadati</taxon>
        <taxon>Pseudomonadota</taxon>
        <taxon>Betaproteobacteria</taxon>
        <taxon>Burkholderiales</taxon>
        <taxon>Comamonadaceae</taxon>
        <taxon>Hydrogenophaga</taxon>
    </lineage>
</organism>
<comment type="similarity">
    <text evidence="1">Belongs to the sigma-70 factor family. ECF subfamily.</text>
</comment>
<keyword evidence="2" id="KW-0805">Transcription regulation</keyword>
<accession>A0A372EPC3</accession>
<dbReference type="PANTHER" id="PTHR43133:SF8">
    <property type="entry name" value="RNA POLYMERASE SIGMA FACTOR HI_1459-RELATED"/>
    <property type="match status" value="1"/>
</dbReference>
<dbReference type="InterPro" id="IPR036388">
    <property type="entry name" value="WH-like_DNA-bd_sf"/>
</dbReference>
<dbReference type="GO" id="GO:0006352">
    <property type="term" value="P:DNA-templated transcription initiation"/>
    <property type="evidence" value="ECO:0007669"/>
    <property type="project" value="InterPro"/>
</dbReference>
<evidence type="ECO:0000256" key="4">
    <source>
        <dbReference type="ARBA" id="ARBA00023125"/>
    </source>
</evidence>
<reference evidence="8 9" key="1">
    <citation type="submission" date="2018-08" db="EMBL/GenBank/DDBJ databases">
        <title>Hydrogenophaga sp. LA-38 isolated from sludge.</title>
        <authorList>
            <person name="Im W.-T."/>
        </authorList>
    </citation>
    <scope>NUCLEOTIDE SEQUENCE [LARGE SCALE GENOMIC DNA]</scope>
    <source>
        <strain evidence="8 9">LA-38</strain>
    </source>
</reference>
<feature type="domain" description="RNA polymerase sigma-70 region 2" evidence="6">
    <location>
        <begin position="14"/>
        <end position="78"/>
    </location>
</feature>
<feature type="domain" description="RNA polymerase sigma factor 70 region 4 type 2" evidence="7">
    <location>
        <begin position="111"/>
        <end position="163"/>
    </location>
</feature>
<dbReference type="AlphaFoldDB" id="A0A372EPC3"/>
<dbReference type="Gene3D" id="1.10.10.10">
    <property type="entry name" value="Winged helix-like DNA-binding domain superfamily/Winged helix DNA-binding domain"/>
    <property type="match status" value="1"/>
</dbReference>
<sequence>MTPPADSHPLIDDEALRRRLVALARHWLAHGDEAEDLVQDTWLRTAQGGLPPDAGGREAWLVTVLRHLCIDAWRRRQRYHALLERAGDGGLAAVESEAPQALAEQAQRVEQALRHVVHTLPANEAAAVLLVEVFDFSHAELGRLTGRSEAASRQQLHRLLQRLRRPAAPARSSDEDTDCLLALCQWALAQRDPAGLVAVLQVSSPRAMAASAAFAPAGPSEAAAPAPIARLVQFGDFLALQVRTPAGLVACLPLGEAVREAV</sequence>
<dbReference type="Gene3D" id="1.10.1740.10">
    <property type="match status" value="1"/>
</dbReference>
<dbReference type="InterPro" id="IPR007627">
    <property type="entry name" value="RNA_pol_sigma70_r2"/>
</dbReference>
<dbReference type="PANTHER" id="PTHR43133">
    <property type="entry name" value="RNA POLYMERASE ECF-TYPE SIGMA FACTO"/>
    <property type="match status" value="1"/>
</dbReference>
<dbReference type="Pfam" id="PF04542">
    <property type="entry name" value="Sigma70_r2"/>
    <property type="match status" value="1"/>
</dbReference>
<evidence type="ECO:0000256" key="1">
    <source>
        <dbReference type="ARBA" id="ARBA00010641"/>
    </source>
</evidence>
<evidence type="ECO:0000313" key="9">
    <source>
        <dbReference type="Proteomes" id="UP000261931"/>
    </source>
</evidence>
<dbReference type="SUPFAM" id="SSF88946">
    <property type="entry name" value="Sigma2 domain of RNA polymerase sigma factors"/>
    <property type="match status" value="1"/>
</dbReference>
<evidence type="ECO:0000256" key="5">
    <source>
        <dbReference type="ARBA" id="ARBA00023163"/>
    </source>
</evidence>
<keyword evidence="5" id="KW-0804">Transcription</keyword>
<keyword evidence="9" id="KW-1185">Reference proteome</keyword>
<keyword evidence="3" id="KW-0731">Sigma factor</keyword>
<dbReference type="InterPro" id="IPR013249">
    <property type="entry name" value="RNA_pol_sigma70_r4_t2"/>
</dbReference>
<evidence type="ECO:0000256" key="3">
    <source>
        <dbReference type="ARBA" id="ARBA00023082"/>
    </source>
</evidence>
<dbReference type="InterPro" id="IPR013324">
    <property type="entry name" value="RNA_pol_sigma_r3/r4-like"/>
</dbReference>
<keyword evidence="4" id="KW-0238">DNA-binding</keyword>
<dbReference type="GO" id="GO:0016987">
    <property type="term" value="F:sigma factor activity"/>
    <property type="evidence" value="ECO:0007669"/>
    <property type="project" value="UniProtKB-KW"/>
</dbReference>
<dbReference type="RefSeq" id="WP_116957175.1">
    <property type="nucleotide sequence ID" value="NZ_QVLS01000001.1"/>
</dbReference>
<dbReference type="InterPro" id="IPR013325">
    <property type="entry name" value="RNA_pol_sigma_r2"/>
</dbReference>
<dbReference type="EMBL" id="QVLS01000001">
    <property type="protein sequence ID" value="RFP82484.1"/>
    <property type="molecule type" value="Genomic_DNA"/>
</dbReference>
<dbReference type="InterPro" id="IPR039425">
    <property type="entry name" value="RNA_pol_sigma-70-like"/>
</dbReference>
<dbReference type="Pfam" id="PF08281">
    <property type="entry name" value="Sigma70_r4_2"/>
    <property type="match status" value="1"/>
</dbReference>
<evidence type="ECO:0000259" key="7">
    <source>
        <dbReference type="Pfam" id="PF08281"/>
    </source>
</evidence>
<dbReference type="NCBIfam" id="TIGR02937">
    <property type="entry name" value="sigma70-ECF"/>
    <property type="match status" value="1"/>
</dbReference>
<comment type="caution">
    <text evidence="8">The sequence shown here is derived from an EMBL/GenBank/DDBJ whole genome shotgun (WGS) entry which is preliminary data.</text>
</comment>
<evidence type="ECO:0000259" key="6">
    <source>
        <dbReference type="Pfam" id="PF04542"/>
    </source>
</evidence>
<protein>
    <submittedName>
        <fullName evidence="8">RNA polymerase sigma factor</fullName>
    </submittedName>
</protein>
<gene>
    <name evidence="8" type="ORF">DY262_01230</name>
</gene>
<proteinExistence type="inferred from homology"/>
<dbReference type="Proteomes" id="UP000261931">
    <property type="component" value="Unassembled WGS sequence"/>
</dbReference>
<dbReference type="GO" id="GO:0003677">
    <property type="term" value="F:DNA binding"/>
    <property type="evidence" value="ECO:0007669"/>
    <property type="project" value="UniProtKB-KW"/>
</dbReference>
<dbReference type="InterPro" id="IPR014284">
    <property type="entry name" value="RNA_pol_sigma-70_dom"/>
</dbReference>
<name>A0A372EPC3_9BURK</name>
<evidence type="ECO:0000313" key="8">
    <source>
        <dbReference type="EMBL" id="RFP82484.1"/>
    </source>
</evidence>
<evidence type="ECO:0000256" key="2">
    <source>
        <dbReference type="ARBA" id="ARBA00023015"/>
    </source>
</evidence>
<dbReference type="SUPFAM" id="SSF88659">
    <property type="entry name" value="Sigma3 and sigma4 domains of RNA polymerase sigma factors"/>
    <property type="match status" value="1"/>
</dbReference>